<comment type="catalytic activity">
    <reaction evidence="13">
        <text>L-seryl-[protein] + ATP = O-phospho-L-seryl-[protein] + ADP + H(+)</text>
        <dbReference type="Rhea" id="RHEA:17989"/>
        <dbReference type="Rhea" id="RHEA-COMP:9863"/>
        <dbReference type="Rhea" id="RHEA-COMP:11604"/>
        <dbReference type="ChEBI" id="CHEBI:15378"/>
        <dbReference type="ChEBI" id="CHEBI:29999"/>
        <dbReference type="ChEBI" id="CHEBI:30616"/>
        <dbReference type="ChEBI" id="CHEBI:83421"/>
        <dbReference type="ChEBI" id="CHEBI:456216"/>
        <dbReference type="EC" id="2.7.11.1"/>
    </reaction>
</comment>
<dbReference type="PANTHER" id="PTHR24356">
    <property type="entry name" value="SERINE/THREONINE-PROTEIN KINASE"/>
    <property type="match status" value="1"/>
</dbReference>
<dbReference type="PROSITE" id="PS50011">
    <property type="entry name" value="PROTEIN_KINASE_DOM"/>
    <property type="match status" value="1"/>
</dbReference>
<keyword evidence="5" id="KW-0808">Transferase</keyword>
<keyword evidence="7" id="KW-0547">Nucleotide-binding</keyword>
<comment type="catalytic activity">
    <reaction evidence="12">
        <text>L-threonyl-[protein] + ATP = O-phospho-L-threonyl-[protein] + ADP + H(+)</text>
        <dbReference type="Rhea" id="RHEA:46608"/>
        <dbReference type="Rhea" id="RHEA-COMP:11060"/>
        <dbReference type="Rhea" id="RHEA-COMP:11605"/>
        <dbReference type="ChEBI" id="CHEBI:15378"/>
        <dbReference type="ChEBI" id="CHEBI:30013"/>
        <dbReference type="ChEBI" id="CHEBI:30616"/>
        <dbReference type="ChEBI" id="CHEBI:61977"/>
        <dbReference type="ChEBI" id="CHEBI:456216"/>
        <dbReference type="EC" id="2.7.11.1"/>
    </reaction>
</comment>
<name>A0A9Q0VFY4_SALPP</name>
<evidence type="ECO:0000256" key="4">
    <source>
        <dbReference type="ARBA" id="ARBA00022553"/>
    </source>
</evidence>
<dbReference type="InterPro" id="IPR008271">
    <property type="entry name" value="Ser/Thr_kinase_AS"/>
</dbReference>
<feature type="region of interest" description="Disordered" evidence="14">
    <location>
        <begin position="185"/>
        <end position="283"/>
    </location>
</feature>
<dbReference type="OrthoDB" id="162894at2759"/>
<dbReference type="InterPro" id="IPR000719">
    <property type="entry name" value="Prot_kinase_dom"/>
</dbReference>
<reference evidence="17" key="2">
    <citation type="journal article" date="2023" name="Int. J. Mol. Sci.">
        <title>De Novo Assembly and Annotation of 11 Diverse Shrub Willow (Salix) Genomes Reveals Novel Gene Organization in Sex-Linked Regions.</title>
        <authorList>
            <person name="Hyden B."/>
            <person name="Feng K."/>
            <person name="Yates T.B."/>
            <person name="Jawdy S."/>
            <person name="Cereghino C."/>
            <person name="Smart L.B."/>
            <person name="Muchero W."/>
        </authorList>
    </citation>
    <scope>NUCLEOTIDE SEQUENCE</scope>
    <source>
        <tissue evidence="17">Shoot tip</tissue>
    </source>
</reference>
<feature type="compositionally biased region" description="Basic and acidic residues" evidence="14">
    <location>
        <begin position="253"/>
        <end position="266"/>
    </location>
</feature>
<evidence type="ECO:0000256" key="5">
    <source>
        <dbReference type="ARBA" id="ARBA00022679"/>
    </source>
</evidence>
<feature type="domain" description="AGC-kinase C-terminal" evidence="16">
    <location>
        <begin position="822"/>
        <end position="896"/>
    </location>
</feature>
<keyword evidence="10" id="KW-0862">Zinc</keyword>
<evidence type="ECO:0000256" key="13">
    <source>
        <dbReference type="ARBA" id="ARBA00048679"/>
    </source>
</evidence>
<keyword evidence="8" id="KW-0863">Zinc-finger</keyword>
<dbReference type="FunFam" id="1.10.510.10:FF:000024">
    <property type="entry name" value="Probable serine/threonine-protein kinase cot-1"/>
    <property type="match status" value="1"/>
</dbReference>
<dbReference type="Proteomes" id="UP001151532">
    <property type="component" value="Chromosome 12"/>
</dbReference>
<protein>
    <recommendedName>
        <fullName evidence="2">non-specific serine/threonine protein kinase</fullName>
        <ecNumber evidence="2">2.7.11.1</ecNumber>
    </recommendedName>
</protein>
<dbReference type="GO" id="GO:0035556">
    <property type="term" value="P:intracellular signal transduction"/>
    <property type="evidence" value="ECO:0007669"/>
    <property type="project" value="TreeGrafter"/>
</dbReference>
<comment type="similarity">
    <text evidence="1">Belongs to the protein kinase superfamily. AGC Ser/Thr protein kinase family.</text>
</comment>
<keyword evidence="3" id="KW-0723">Serine/threonine-protein kinase</keyword>
<evidence type="ECO:0000256" key="12">
    <source>
        <dbReference type="ARBA" id="ARBA00047899"/>
    </source>
</evidence>
<dbReference type="FunFam" id="3.30.200.20:FF:000147">
    <property type="entry name" value="probable serine/threonine protein kinase IREH1"/>
    <property type="match status" value="1"/>
</dbReference>
<proteinExistence type="inferred from homology"/>
<dbReference type="SUPFAM" id="SSF56112">
    <property type="entry name" value="Protein kinase-like (PK-like)"/>
    <property type="match status" value="1"/>
</dbReference>
<evidence type="ECO:0000313" key="17">
    <source>
        <dbReference type="EMBL" id="KAJ6748115.1"/>
    </source>
</evidence>
<dbReference type="Pfam" id="PF00069">
    <property type="entry name" value="Pkinase"/>
    <property type="match status" value="1"/>
</dbReference>
<dbReference type="PANTHER" id="PTHR24356:SF395">
    <property type="entry name" value="SERINE_THREONINE PROTEIN KINASE IRE-RELATED"/>
    <property type="match status" value="1"/>
</dbReference>
<dbReference type="EMBL" id="JAPFFK010000008">
    <property type="protein sequence ID" value="KAJ6748115.1"/>
    <property type="molecule type" value="Genomic_DNA"/>
</dbReference>
<dbReference type="Pfam" id="PF26031">
    <property type="entry name" value="IREH1"/>
    <property type="match status" value="1"/>
</dbReference>
<feature type="region of interest" description="Disordered" evidence="14">
    <location>
        <begin position="517"/>
        <end position="542"/>
    </location>
</feature>
<dbReference type="CDD" id="cd05579">
    <property type="entry name" value="STKc_MAST_like"/>
    <property type="match status" value="1"/>
</dbReference>
<dbReference type="Gene3D" id="3.30.200.20">
    <property type="entry name" value="Phosphorylase Kinase, domain 1"/>
    <property type="match status" value="1"/>
</dbReference>
<keyword evidence="18" id="KW-1185">Reference proteome</keyword>
<evidence type="ECO:0000259" key="16">
    <source>
        <dbReference type="PROSITE" id="PS51285"/>
    </source>
</evidence>
<dbReference type="GO" id="GO:0005524">
    <property type="term" value="F:ATP binding"/>
    <property type="evidence" value="ECO:0007669"/>
    <property type="project" value="UniProtKB-KW"/>
</dbReference>
<dbReference type="PROSITE" id="PS00108">
    <property type="entry name" value="PROTEIN_KINASE_ST"/>
    <property type="match status" value="1"/>
</dbReference>
<dbReference type="PROSITE" id="PS51285">
    <property type="entry name" value="AGC_KINASE_CTER"/>
    <property type="match status" value="1"/>
</dbReference>
<dbReference type="GO" id="GO:0007010">
    <property type="term" value="P:cytoskeleton organization"/>
    <property type="evidence" value="ECO:0007669"/>
    <property type="project" value="UniProtKB-ARBA"/>
</dbReference>
<feature type="compositionally biased region" description="Polar residues" evidence="14">
    <location>
        <begin position="219"/>
        <end position="229"/>
    </location>
</feature>
<accession>A0A9Q0VFY4</accession>
<dbReference type="InterPro" id="IPR011009">
    <property type="entry name" value="Kinase-like_dom_sf"/>
</dbReference>
<keyword evidence="9 17" id="KW-0418">Kinase</keyword>
<sequence>MKRPDVKSFSHELNSKGVRPFPVWKSRAFGHMEEVMVVIRTKFIKLKEEVDCDLGIFAGDLVGILEKTSDAHPEWRESLEDLLVVARQCAKMSSNEFWVKCESIVLNLDDKRQELPMGIVKQAHTRLLFILTRCTRLVQFQKESGYDEDKILGIHQCSDLGVYPEQIIEIAQQDFSGPLVGWKTENEKQRKKSHSHQQDSQVIKQDHLDQTLEVGTAKSYDSTGSSFRMSSWKKFPSAAEKNRKGTDLVQTPSKDKSESIHNKDDYSENLETPEHPPSPGTKRVSWGLWGEQHNVAYENSMICRICEVEIPIKLSKRYWIHGHQKTPKDTPKGCDTPRGSPEVERLSTSGIHEVSDGLSTKRNSFSSHCSEEMLDVVPDTFVIENLNAFPGISSEACSTLTPDVDKKNSSRESLTPRTPLLTPRTSQIGLLLSGQRTIAELENSHQVSKLLNIARSVASLSCNYSALQSMLDLVQDVNYAIEDRKVDALIVETFGRRIEKLLQEKCVLLCKHIDDEKSDPSNHMADEDSSEENDAVRSLRTSPINMSSKDRTSIEDFEIIKPISRGAFGRVFLSRKRATGDLFAIKVLKKADMIRKNAVQSILEERNILITVCNPFVVRFFYSFTCRENLYLVMEYLNGGDLYSLLRNLGCFDEDMARMYIAEVVLALEYLHSSNVIHRDLKPDNLLISQDGHIKLTDFGLSKVGLISSTDDLSVPLVSSSGFLDDDELKEILLGMGHGATADWWSVGVILYEMLVGIPPFNAETPQQIFDNIMNRDIPWPRIPEEMSFDACDLIDKLLTENPLQRLGATGAREVKKHSFFRDINWDTLARQKAMFIPSGEALDTNTYSSGSFSNTNDDNGGEYDSLAEVGAPTLDMTYSFSNFSFKNLPQLASMNYDLVGKSTMEAADASKPSAP</sequence>
<dbReference type="GO" id="GO:0004674">
    <property type="term" value="F:protein serine/threonine kinase activity"/>
    <property type="evidence" value="ECO:0007669"/>
    <property type="project" value="UniProtKB-KW"/>
</dbReference>
<dbReference type="AlphaFoldDB" id="A0A9Q0VFY4"/>
<evidence type="ECO:0000256" key="8">
    <source>
        <dbReference type="ARBA" id="ARBA00022771"/>
    </source>
</evidence>
<evidence type="ECO:0000256" key="10">
    <source>
        <dbReference type="ARBA" id="ARBA00022833"/>
    </source>
</evidence>
<evidence type="ECO:0000256" key="3">
    <source>
        <dbReference type="ARBA" id="ARBA00022527"/>
    </source>
</evidence>
<dbReference type="SMART" id="SM00220">
    <property type="entry name" value="S_TKc"/>
    <property type="match status" value="1"/>
</dbReference>
<keyword evidence="4" id="KW-0597">Phosphoprotein</keyword>
<keyword evidence="11" id="KW-0067">ATP-binding</keyword>
<evidence type="ECO:0000256" key="7">
    <source>
        <dbReference type="ARBA" id="ARBA00022741"/>
    </source>
</evidence>
<evidence type="ECO:0000256" key="2">
    <source>
        <dbReference type="ARBA" id="ARBA00012513"/>
    </source>
</evidence>
<gene>
    <name evidence="17" type="ORF">OIU79_029273</name>
</gene>
<feature type="compositionally biased region" description="Basic and acidic residues" evidence="14">
    <location>
        <begin position="517"/>
        <end position="526"/>
    </location>
</feature>
<evidence type="ECO:0000256" key="9">
    <source>
        <dbReference type="ARBA" id="ARBA00022777"/>
    </source>
</evidence>
<reference evidence="17" key="1">
    <citation type="submission" date="2022-11" db="EMBL/GenBank/DDBJ databases">
        <authorList>
            <person name="Hyden B.L."/>
            <person name="Feng K."/>
            <person name="Yates T."/>
            <person name="Jawdy S."/>
            <person name="Smart L.B."/>
            <person name="Muchero W."/>
        </authorList>
    </citation>
    <scope>NUCLEOTIDE SEQUENCE</scope>
    <source>
        <tissue evidence="17">Shoot tip</tissue>
    </source>
</reference>
<dbReference type="GO" id="GO:0008270">
    <property type="term" value="F:zinc ion binding"/>
    <property type="evidence" value="ECO:0007669"/>
    <property type="project" value="UniProtKB-KW"/>
</dbReference>
<evidence type="ECO:0000256" key="14">
    <source>
        <dbReference type="SAM" id="MobiDB-lite"/>
    </source>
</evidence>
<feature type="domain" description="Protein kinase" evidence="15">
    <location>
        <begin position="557"/>
        <end position="821"/>
    </location>
</feature>
<evidence type="ECO:0000256" key="1">
    <source>
        <dbReference type="ARBA" id="ARBA00009903"/>
    </source>
</evidence>
<dbReference type="InterPro" id="IPR058783">
    <property type="entry name" value="IREH1/IRE-like_N"/>
</dbReference>
<organism evidence="17 18">
    <name type="scientific">Salix purpurea</name>
    <name type="common">Purple osier willow</name>
    <dbReference type="NCBI Taxonomy" id="77065"/>
    <lineage>
        <taxon>Eukaryota</taxon>
        <taxon>Viridiplantae</taxon>
        <taxon>Streptophyta</taxon>
        <taxon>Embryophyta</taxon>
        <taxon>Tracheophyta</taxon>
        <taxon>Spermatophyta</taxon>
        <taxon>Magnoliopsida</taxon>
        <taxon>eudicotyledons</taxon>
        <taxon>Gunneridae</taxon>
        <taxon>Pentapetalae</taxon>
        <taxon>rosids</taxon>
        <taxon>fabids</taxon>
        <taxon>Malpighiales</taxon>
        <taxon>Salicaceae</taxon>
        <taxon>Saliceae</taxon>
        <taxon>Salix</taxon>
    </lineage>
</organism>
<evidence type="ECO:0000259" key="15">
    <source>
        <dbReference type="PROSITE" id="PS50011"/>
    </source>
</evidence>
<keyword evidence="6" id="KW-0479">Metal-binding</keyword>
<comment type="caution">
    <text evidence="17">The sequence shown here is derived from an EMBL/GenBank/DDBJ whole genome shotgun (WGS) entry which is preliminary data.</text>
</comment>
<dbReference type="InterPro" id="IPR000961">
    <property type="entry name" value="AGC-kinase_C"/>
</dbReference>
<evidence type="ECO:0000313" key="18">
    <source>
        <dbReference type="Proteomes" id="UP001151532"/>
    </source>
</evidence>
<dbReference type="InterPro" id="IPR050236">
    <property type="entry name" value="Ser_Thr_kinase_AGC"/>
</dbReference>
<dbReference type="Gene3D" id="1.10.510.10">
    <property type="entry name" value="Transferase(Phosphotransferase) domain 1"/>
    <property type="match status" value="1"/>
</dbReference>
<dbReference type="EC" id="2.7.11.1" evidence="2"/>
<evidence type="ECO:0000256" key="11">
    <source>
        <dbReference type="ARBA" id="ARBA00022840"/>
    </source>
</evidence>
<evidence type="ECO:0000256" key="6">
    <source>
        <dbReference type="ARBA" id="ARBA00022723"/>
    </source>
</evidence>
<feature type="region of interest" description="Disordered" evidence="14">
    <location>
        <begin position="323"/>
        <end position="345"/>
    </location>
</feature>